<accession>A0A1Y1UQQ8</accession>
<dbReference type="STRING" id="1754192.A0A1Y1UQQ8"/>
<dbReference type="Pfam" id="PF01170">
    <property type="entry name" value="UPF0020"/>
    <property type="match status" value="1"/>
</dbReference>
<dbReference type="PANTHER" id="PTHR14911:SF13">
    <property type="entry name" value="TRNA (GUANINE(6)-N2)-METHYLTRANSFERASE THUMP3"/>
    <property type="match status" value="1"/>
</dbReference>
<comment type="caution">
    <text evidence="2">The sequence shown here is derived from an EMBL/GenBank/DDBJ whole genome shotgun (WGS) entry which is preliminary data.</text>
</comment>
<feature type="domain" description="Ribosomal RNA large subunit methyltransferase K/L-like methyltransferase" evidence="1">
    <location>
        <begin position="345"/>
        <end position="498"/>
    </location>
</feature>
<protein>
    <submittedName>
        <fullName evidence="2">UPF0020-domain-containing protein</fullName>
    </submittedName>
</protein>
<evidence type="ECO:0000313" key="2">
    <source>
        <dbReference type="EMBL" id="ORX40418.1"/>
    </source>
</evidence>
<evidence type="ECO:0000259" key="1">
    <source>
        <dbReference type="Pfam" id="PF01170"/>
    </source>
</evidence>
<proteinExistence type="predicted"/>
<dbReference type="CDD" id="cd02440">
    <property type="entry name" value="AdoMet_MTases"/>
    <property type="match status" value="1"/>
</dbReference>
<dbReference type="InterPro" id="IPR029063">
    <property type="entry name" value="SAM-dependent_MTases_sf"/>
</dbReference>
<dbReference type="PANTHER" id="PTHR14911">
    <property type="entry name" value="THUMP DOMAIN-CONTAINING"/>
    <property type="match status" value="1"/>
</dbReference>
<sequence length="528" mass="62354">MEQNNNTFLLFNVPQGFEHVALEEIYEKIPELKTFEYIIPPLYGLIYFKNCTKLTTEMLILFKNLQSVDNIFIGVSEYNVDLEERNQHFSKEEKYKFIEDALYEGDWEHALNVWHFCTENHMNDLTFEDLMISNSESNNEIHETKKMKFDNNNDNNDNSFDFDKNKFITYIIENKNKNLLNIKDNNYFNDKNDNLESINNREISFRGTFLKYDYKSKEIRTQQLASYIGDATFKKYMEGEKGQKLFKGKLKVNLKQWDLEVWGAFIKQKKWEIGEKDKYYNIPSTKELNDTQIKKNREREEEIKKDTTNCSVNTSTYDKYKILYGITLPLNNYIKNDKSINHRNRCKFGRTSLRPTVAYCISRFSNIQPGMVVVDPCCGVGTIPIEASCLCPSAMYYGGDIDQDEINNCALANIKYMTKLTGKRPPIDIFIWNCKKIPFGENSVDRIITDLPWGFRELSYVENRRLYPPLFREFLRIIKPSGLIILMTSQRKLVRQVLAYEWCKLDLLYFTEVIVGYTVGLYVFKKRE</sequence>
<dbReference type="SUPFAM" id="SSF53335">
    <property type="entry name" value="S-adenosyl-L-methionine-dependent methyltransferases"/>
    <property type="match status" value="1"/>
</dbReference>
<dbReference type="FunFam" id="3.40.50.150:FF:000073">
    <property type="entry name" value="THUMP domain containing 3"/>
    <property type="match status" value="1"/>
</dbReference>
<organism evidence="2 3">
    <name type="scientific">Anaeromyces robustus</name>
    <dbReference type="NCBI Taxonomy" id="1754192"/>
    <lineage>
        <taxon>Eukaryota</taxon>
        <taxon>Fungi</taxon>
        <taxon>Fungi incertae sedis</taxon>
        <taxon>Chytridiomycota</taxon>
        <taxon>Chytridiomycota incertae sedis</taxon>
        <taxon>Neocallimastigomycetes</taxon>
        <taxon>Neocallimastigales</taxon>
        <taxon>Neocallimastigaceae</taxon>
        <taxon>Anaeromyces</taxon>
    </lineage>
</organism>
<name>A0A1Y1UQQ8_9FUNG</name>
<keyword evidence="3" id="KW-1185">Reference proteome</keyword>
<dbReference type="GO" id="GO:0030488">
    <property type="term" value="P:tRNA methylation"/>
    <property type="evidence" value="ECO:0007669"/>
    <property type="project" value="TreeGrafter"/>
</dbReference>
<reference evidence="2 3" key="1">
    <citation type="submission" date="2016-08" db="EMBL/GenBank/DDBJ databases">
        <title>A Parts List for Fungal Cellulosomes Revealed by Comparative Genomics.</title>
        <authorList>
            <consortium name="DOE Joint Genome Institute"/>
            <person name="Haitjema C.H."/>
            <person name="Gilmore S.P."/>
            <person name="Henske J.K."/>
            <person name="Solomon K.V."/>
            <person name="De Groot R."/>
            <person name="Kuo A."/>
            <person name="Mondo S.J."/>
            <person name="Salamov A.A."/>
            <person name="Labutti K."/>
            <person name="Zhao Z."/>
            <person name="Chiniquy J."/>
            <person name="Barry K."/>
            <person name="Brewer H.M."/>
            <person name="Purvine S.O."/>
            <person name="Wright A.T."/>
            <person name="Boxma B."/>
            <person name="Van Alen T."/>
            <person name="Hackstein J.H."/>
            <person name="Baker S.E."/>
            <person name="Grigoriev I.V."/>
            <person name="O'Malley M.A."/>
        </authorList>
    </citation>
    <scope>NUCLEOTIDE SEQUENCE [LARGE SCALE GENOMIC DNA]</scope>
    <source>
        <strain evidence="2 3">S4</strain>
    </source>
</reference>
<dbReference type="InterPro" id="IPR000241">
    <property type="entry name" value="RlmKL-like_Mtase"/>
</dbReference>
<evidence type="ECO:0000313" key="3">
    <source>
        <dbReference type="Proteomes" id="UP000193944"/>
    </source>
</evidence>
<dbReference type="Proteomes" id="UP000193944">
    <property type="component" value="Unassembled WGS sequence"/>
</dbReference>
<dbReference type="OrthoDB" id="47730at2759"/>
<dbReference type="Gene3D" id="3.40.50.150">
    <property type="entry name" value="Vaccinia Virus protein VP39"/>
    <property type="match status" value="1"/>
</dbReference>
<dbReference type="GO" id="GO:0043527">
    <property type="term" value="C:tRNA methyltransferase complex"/>
    <property type="evidence" value="ECO:0007669"/>
    <property type="project" value="UniProtKB-ARBA"/>
</dbReference>
<dbReference type="GO" id="GO:0016423">
    <property type="term" value="F:tRNA (guanine) methyltransferase activity"/>
    <property type="evidence" value="ECO:0007669"/>
    <property type="project" value="TreeGrafter"/>
</dbReference>
<dbReference type="AlphaFoldDB" id="A0A1Y1UQQ8"/>
<reference evidence="2 3" key="2">
    <citation type="submission" date="2016-08" db="EMBL/GenBank/DDBJ databases">
        <title>Pervasive Adenine N6-methylation of Active Genes in Fungi.</title>
        <authorList>
            <consortium name="DOE Joint Genome Institute"/>
            <person name="Mondo S.J."/>
            <person name="Dannebaum R.O."/>
            <person name="Kuo R.C."/>
            <person name="Labutti K."/>
            <person name="Haridas S."/>
            <person name="Kuo A."/>
            <person name="Salamov A."/>
            <person name="Ahrendt S.R."/>
            <person name="Lipzen A."/>
            <person name="Sullivan W."/>
            <person name="Andreopoulos W.B."/>
            <person name="Clum A."/>
            <person name="Lindquist E."/>
            <person name="Daum C."/>
            <person name="Ramamoorthy G.K."/>
            <person name="Gryganskyi A."/>
            <person name="Culley D."/>
            <person name="Magnuson J.K."/>
            <person name="James T.Y."/>
            <person name="O'Malley M.A."/>
            <person name="Stajich J.E."/>
            <person name="Spatafora J.W."/>
            <person name="Visel A."/>
            <person name="Grigoriev I.V."/>
        </authorList>
    </citation>
    <scope>NUCLEOTIDE SEQUENCE [LARGE SCALE GENOMIC DNA]</scope>
    <source>
        <strain evidence="2 3">S4</strain>
    </source>
</reference>
<gene>
    <name evidence="2" type="ORF">BCR32DRAFT_298740</name>
</gene>
<dbReference type="EMBL" id="MCFG01000875">
    <property type="protein sequence ID" value="ORX40418.1"/>
    <property type="molecule type" value="Genomic_DNA"/>
</dbReference>